<reference evidence="1" key="1">
    <citation type="submission" date="2022-10" db="EMBL/GenBank/DDBJ databases">
        <title>Complete Genome of Trichothecium roseum strain YXFP-22015, a Plant Pathogen Isolated from Citrus.</title>
        <authorList>
            <person name="Wang Y."/>
            <person name="Zhu L."/>
        </authorList>
    </citation>
    <scope>NUCLEOTIDE SEQUENCE</scope>
    <source>
        <strain evidence="1">YXFP-22015</strain>
    </source>
</reference>
<accession>A0ACC0UZP0</accession>
<keyword evidence="2" id="KW-1185">Reference proteome</keyword>
<evidence type="ECO:0000313" key="2">
    <source>
        <dbReference type="Proteomes" id="UP001163324"/>
    </source>
</evidence>
<organism evidence="1 2">
    <name type="scientific">Trichothecium roseum</name>
    <dbReference type="NCBI Taxonomy" id="47278"/>
    <lineage>
        <taxon>Eukaryota</taxon>
        <taxon>Fungi</taxon>
        <taxon>Dikarya</taxon>
        <taxon>Ascomycota</taxon>
        <taxon>Pezizomycotina</taxon>
        <taxon>Sordariomycetes</taxon>
        <taxon>Hypocreomycetidae</taxon>
        <taxon>Hypocreales</taxon>
        <taxon>Hypocreales incertae sedis</taxon>
        <taxon>Trichothecium</taxon>
    </lineage>
</organism>
<sequence>MNWFNVHCALCGHLIGEPSLRPPWISQFKAVHATDGEPNLARLSGIGNGYNYGALVYPEANPPDGTQIVNISLMRSNFGGGPGHDDATSLGAGSDLAEGGRQGGGIWGFPFHVACWDVLAKVWPEEPLDVAAAHDLLRSFPIENGTLNFGHDYCLVRYGNVLDSVSVLYRGRRFRIDVGGILRRDAPRKADVHWFLEGEEKQEEEDTCSARDDVQARPLGTCKAGNGHDPFFKLPDEILHQIVEYLPSKDVVLLKRSSRPFATLRLAAAFWRSRFLPGNELDFFFTGRRKDTFLKGRWESLYRWAKSLDITPDGVDRSRIWKLASSMRDVLDSMHGVGCDGDPVRSFFERAAPLDDKCWITATRALKDPTADFDHGRRSLRDRVITVPSGPVSLLLSWVEVFGRAYISGFRVVAVGGMQVSLGYRHSARETLLCPESGEVFGFCLAQDERGIRGIAALSQAGEVSSRWIGDYRDIPKRRLVLDSIEPRAIKYIKGGFDGLKLVSLSVSDDASDESSADSLSLRDSATWLSGIPDEGLFFSGVSPTEAMRPGGRHPFSVATRGETFGSRGRRRGIRRVVVRLGHAEYIRALDVYFGDEECAVRLGAGDAAHPASWEDRSLDLDLEGGEKITSLDGFNKGNGVFLGFKVTISFLITTTTTTITIKPPPPPYIQPILVFQVFIILGGNGLADSKRRFCSSFLSSF</sequence>
<protein>
    <submittedName>
        <fullName evidence="1">Uncharacterized protein</fullName>
    </submittedName>
</protein>
<gene>
    <name evidence="1" type="ORF">N3K66_005887</name>
</gene>
<comment type="caution">
    <text evidence="1">The sequence shown here is derived from an EMBL/GenBank/DDBJ whole genome shotgun (WGS) entry which is preliminary data.</text>
</comment>
<name>A0ACC0UZP0_9HYPO</name>
<proteinExistence type="predicted"/>
<dbReference type="Proteomes" id="UP001163324">
    <property type="component" value="Chromosome 5"/>
</dbReference>
<dbReference type="EMBL" id="CM047944">
    <property type="protein sequence ID" value="KAI9899426.1"/>
    <property type="molecule type" value="Genomic_DNA"/>
</dbReference>
<evidence type="ECO:0000313" key="1">
    <source>
        <dbReference type="EMBL" id="KAI9899426.1"/>
    </source>
</evidence>